<organism evidence="1 2">
    <name type="scientific">Actinomadura namibiensis</name>
    <dbReference type="NCBI Taxonomy" id="182080"/>
    <lineage>
        <taxon>Bacteria</taxon>
        <taxon>Bacillati</taxon>
        <taxon>Actinomycetota</taxon>
        <taxon>Actinomycetes</taxon>
        <taxon>Streptosporangiales</taxon>
        <taxon>Thermomonosporaceae</taxon>
        <taxon>Actinomadura</taxon>
    </lineage>
</organism>
<dbReference type="RefSeq" id="WP_182843857.1">
    <property type="nucleotide sequence ID" value="NZ_BAAALP010000029.1"/>
</dbReference>
<accession>A0A7W3QM17</accession>
<keyword evidence="2" id="KW-1185">Reference proteome</keyword>
<reference evidence="1 2" key="1">
    <citation type="submission" date="2020-08" db="EMBL/GenBank/DDBJ databases">
        <title>Genomic Encyclopedia of Type Strains, Phase IV (KMG-IV): sequencing the most valuable type-strain genomes for metagenomic binning, comparative biology and taxonomic classification.</title>
        <authorList>
            <person name="Goeker M."/>
        </authorList>
    </citation>
    <scope>NUCLEOTIDE SEQUENCE [LARGE SCALE GENOMIC DNA]</scope>
    <source>
        <strain evidence="1 2">DSM 44197</strain>
    </source>
</reference>
<sequence>MDCARERAVPLPLSGCLVRLGTGSRRRAALEIYVGPGGLFDVVLADVFGARPLRAAVRGGGARDGWSLAWGHLLGPAAPAVTFGSRRAAVRAPVAVVADAFWVAEVPGRHRRVQVTCADASDTGRLHRIRNASAPAGPTA</sequence>
<name>A0A7W3QM17_ACTNM</name>
<dbReference type="Proteomes" id="UP000572680">
    <property type="component" value="Unassembled WGS sequence"/>
</dbReference>
<evidence type="ECO:0000313" key="1">
    <source>
        <dbReference type="EMBL" id="MBA8951553.1"/>
    </source>
</evidence>
<proteinExistence type="predicted"/>
<comment type="caution">
    <text evidence="1">The sequence shown here is derived from an EMBL/GenBank/DDBJ whole genome shotgun (WGS) entry which is preliminary data.</text>
</comment>
<dbReference type="AlphaFoldDB" id="A0A7W3QM17"/>
<protein>
    <submittedName>
        <fullName evidence="1">Uncharacterized protein</fullName>
    </submittedName>
</protein>
<dbReference type="EMBL" id="JACJIA010000003">
    <property type="protein sequence ID" value="MBA8951553.1"/>
    <property type="molecule type" value="Genomic_DNA"/>
</dbReference>
<evidence type="ECO:0000313" key="2">
    <source>
        <dbReference type="Proteomes" id="UP000572680"/>
    </source>
</evidence>
<gene>
    <name evidence="1" type="ORF">HNR61_003184</name>
</gene>